<keyword evidence="2" id="KW-1185">Reference proteome</keyword>
<name>W8P4P4_9EURY</name>
<organism evidence="1 2">
    <name type="scientific">Thermococcus nautili</name>
    <dbReference type="NCBI Taxonomy" id="195522"/>
    <lineage>
        <taxon>Archaea</taxon>
        <taxon>Methanobacteriati</taxon>
        <taxon>Methanobacteriota</taxon>
        <taxon>Thermococci</taxon>
        <taxon>Thermococcales</taxon>
        <taxon>Thermococcaceae</taxon>
        <taxon>Thermococcus</taxon>
    </lineage>
</organism>
<dbReference type="HOGENOM" id="CLU_2821117_0_0_2"/>
<evidence type="ECO:0000313" key="2">
    <source>
        <dbReference type="Proteomes" id="UP000019434"/>
    </source>
</evidence>
<dbReference type="KEGG" id="tnu:BD01_2181"/>
<evidence type="ECO:0000313" key="1">
    <source>
        <dbReference type="EMBL" id="AHL23776.1"/>
    </source>
</evidence>
<dbReference type="EMBL" id="CP007264">
    <property type="protein sequence ID" value="AHL23776.1"/>
    <property type="molecule type" value="Genomic_DNA"/>
</dbReference>
<protein>
    <submittedName>
        <fullName evidence="1">Uncharacterized protein</fullName>
    </submittedName>
</protein>
<dbReference type="AlphaFoldDB" id="W8P4P4"/>
<accession>W8P4P4</accession>
<proteinExistence type="predicted"/>
<dbReference type="Proteomes" id="UP000019434">
    <property type="component" value="Chromosome"/>
</dbReference>
<sequence length="66" mass="7892">MTARKTVPRRKFRRRRGSFQPIYMPPCYDTLKRLIKVQEGQHSQGINLLAFKIDPLRRKIIRNLAL</sequence>
<gene>
    <name evidence="1" type="ORF">BD01_2181</name>
</gene>
<reference evidence="1 2" key="1">
    <citation type="submission" date="2014-02" db="EMBL/GenBank/DDBJ databases">
        <title>Genome Sequence of an Hyperthermophilic Archaeon, Thermococcus nautili 30-1, producing viral vesicles.</title>
        <authorList>
            <person name="Oberto J."/>
            <person name="Gaudin M."/>
            <person name="Cossu M."/>
            <person name="Gorlas A."/>
            <person name="Slesarev A."/>
            <person name="Marguet E."/>
            <person name="Forterre P."/>
        </authorList>
    </citation>
    <scope>NUCLEOTIDE SEQUENCE [LARGE SCALE GENOMIC DNA]</scope>
    <source>
        <strain evidence="1 2">30-1</strain>
    </source>
</reference>